<dbReference type="Pfam" id="PF07238">
    <property type="entry name" value="PilZ"/>
    <property type="match status" value="1"/>
</dbReference>
<feature type="domain" description="PilZ" evidence="2">
    <location>
        <begin position="35"/>
        <end position="114"/>
    </location>
</feature>
<reference evidence="3" key="1">
    <citation type="submission" date="2021-05" db="EMBL/GenBank/DDBJ databases">
        <title>Complete genome sequence of the cellulolytic planctomycete Telmatocola sphagniphila SP2T and characterization of the first cellulase from planctomycetes.</title>
        <authorList>
            <person name="Rakitin A.L."/>
            <person name="Beletsky A.V."/>
            <person name="Naumoff D.G."/>
            <person name="Kulichevskaya I.S."/>
            <person name="Mardanov A.V."/>
            <person name="Ravin N.V."/>
            <person name="Dedysh S.N."/>
        </authorList>
    </citation>
    <scope>NUCLEOTIDE SEQUENCE</scope>
    <source>
        <strain evidence="3">SP2T</strain>
    </source>
</reference>
<evidence type="ECO:0000313" key="4">
    <source>
        <dbReference type="Proteomes" id="UP000676194"/>
    </source>
</evidence>
<gene>
    <name evidence="3" type="ORF">KIH39_04475</name>
</gene>
<name>A0A8E6B806_9BACT</name>
<dbReference type="KEGG" id="tsph:KIH39_04475"/>
<evidence type="ECO:0000259" key="2">
    <source>
        <dbReference type="Pfam" id="PF07238"/>
    </source>
</evidence>
<dbReference type="AlphaFoldDB" id="A0A8E6B806"/>
<evidence type="ECO:0000313" key="3">
    <source>
        <dbReference type="EMBL" id="QVL33179.1"/>
    </source>
</evidence>
<dbReference type="RefSeq" id="WP_213498069.1">
    <property type="nucleotide sequence ID" value="NZ_CP074694.1"/>
</dbReference>
<feature type="transmembrane region" description="Helical" evidence="1">
    <location>
        <begin position="79"/>
        <end position="100"/>
    </location>
</feature>
<accession>A0A8E6B806</accession>
<keyword evidence="1" id="KW-0812">Transmembrane</keyword>
<keyword evidence="4" id="KW-1185">Reference proteome</keyword>
<sequence length="118" mass="13006">MNQVQLPIKNHRLARRRSAKPGLRVKCLKGTMGIGKNLAVGILDISETGVRLVISADLEKNQDIELEFMMPQQSKAMKVIASVSWCVALLDGTYCIGAAFKHSLSYSDFSVIAQFSHN</sequence>
<dbReference type="GO" id="GO:0035438">
    <property type="term" value="F:cyclic-di-GMP binding"/>
    <property type="evidence" value="ECO:0007669"/>
    <property type="project" value="InterPro"/>
</dbReference>
<organism evidence="3 4">
    <name type="scientific">Telmatocola sphagniphila</name>
    <dbReference type="NCBI Taxonomy" id="1123043"/>
    <lineage>
        <taxon>Bacteria</taxon>
        <taxon>Pseudomonadati</taxon>
        <taxon>Planctomycetota</taxon>
        <taxon>Planctomycetia</taxon>
        <taxon>Gemmatales</taxon>
        <taxon>Gemmataceae</taxon>
    </lineage>
</organism>
<evidence type="ECO:0000256" key="1">
    <source>
        <dbReference type="SAM" id="Phobius"/>
    </source>
</evidence>
<keyword evidence="1" id="KW-1133">Transmembrane helix</keyword>
<proteinExistence type="predicted"/>
<dbReference type="EMBL" id="CP074694">
    <property type="protein sequence ID" value="QVL33179.1"/>
    <property type="molecule type" value="Genomic_DNA"/>
</dbReference>
<dbReference type="InterPro" id="IPR009875">
    <property type="entry name" value="PilZ_domain"/>
</dbReference>
<keyword evidence="1" id="KW-0472">Membrane</keyword>
<dbReference type="Proteomes" id="UP000676194">
    <property type="component" value="Chromosome"/>
</dbReference>
<protein>
    <submittedName>
        <fullName evidence="3">PilZ domain-containing protein</fullName>
    </submittedName>
</protein>